<sequence>MIELQVPDASRYVNELCQEQDEPILIRLLDIHAAQSGWSTADLARFLGVTVGYLSQLSSRQKAIHRIPDDLVGACADLLSVPAFVVQLLVGRVKPADLVTQPGTSSLCNVELLEVMLADSIWMELVPLGIVHMELELVNAYVCLHVLHSESSVVPNSNADLVLKRLGHFAQQLEASSMDSKQKYFEEDFL</sequence>
<organism evidence="1 2">
    <name type="scientific">Roseateles koreensis</name>
    <dbReference type="NCBI Taxonomy" id="2987526"/>
    <lineage>
        <taxon>Bacteria</taxon>
        <taxon>Pseudomonadati</taxon>
        <taxon>Pseudomonadota</taxon>
        <taxon>Betaproteobacteria</taxon>
        <taxon>Burkholderiales</taxon>
        <taxon>Sphaerotilaceae</taxon>
        <taxon>Roseateles</taxon>
    </lineage>
</organism>
<name>A0ABT5KZ72_9BURK</name>
<proteinExistence type="predicted"/>
<reference evidence="1 2" key="1">
    <citation type="submission" date="2022-10" db="EMBL/GenBank/DDBJ databases">
        <title>paucibacter sp. hw8 Genome sequencing.</title>
        <authorList>
            <person name="Park S."/>
        </authorList>
    </citation>
    <scope>NUCLEOTIDE SEQUENCE [LARGE SCALE GENOMIC DNA]</scope>
    <source>
        <strain evidence="2">hw8</strain>
    </source>
</reference>
<protein>
    <recommendedName>
        <fullName evidence="3">HTH cro/C1-type domain-containing protein</fullName>
    </recommendedName>
</protein>
<dbReference type="RefSeq" id="WP_273598255.1">
    <property type="nucleotide sequence ID" value="NZ_JAQQXS010000021.1"/>
</dbReference>
<dbReference type="Proteomes" id="UP001219862">
    <property type="component" value="Unassembled WGS sequence"/>
</dbReference>
<keyword evidence="2" id="KW-1185">Reference proteome</keyword>
<comment type="caution">
    <text evidence="1">The sequence shown here is derived from an EMBL/GenBank/DDBJ whole genome shotgun (WGS) entry which is preliminary data.</text>
</comment>
<gene>
    <name evidence="1" type="ORF">PRZ01_18145</name>
</gene>
<dbReference type="EMBL" id="JAQQXS010000021">
    <property type="protein sequence ID" value="MDC8787116.1"/>
    <property type="molecule type" value="Genomic_DNA"/>
</dbReference>
<accession>A0ABT5KZ72</accession>
<evidence type="ECO:0000313" key="1">
    <source>
        <dbReference type="EMBL" id="MDC8787116.1"/>
    </source>
</evidence>
<evidence type="ECO:0000313" key="2">
    <source>
        <dbReference type="Proteomes" id="UP001219862"/>
    </source>
</evidence>
<evidence type="ECO:0008006" key="3">
    <source>
        <dbReference type="Google" id="ProtNLM"/>
    </source>
</evidence>